<keyword evidence="3" id="KW-0482">Metalloprotease</keyword>
<evidence type="ECO:0000256" key="3">
    <source>
        <dbReference type="ARBA" id="ARBA00023049"/>
    </source>
</evidence>
<comment type="caution">
    <text evidence="5">The sequence shown here is derived from an EMBL/GenBank/DDBJ whole genome shotgun (WGS) entry which is preliminary data.</text>
</comment>
<dbReference type="Gene3D" id="2.60.40.10">
    <property type="entry name" value="Immunoglobulins"/>
    <property type="match status" value="1"/>
</dbReference>
<gene>
    <name evidence="5" type="ORF">CARN1_0578</name>
</gene>
<dbReference type="Gene3D" id="3.40.630.10">
    <property type="entry name" value="Zn peptidases"/>
    <property type="match status" value="1"/>
</dbReference>
<dbReference type="GO" id="GO:0008235">
    <property type="term" value="F:metalloexopeptidase activity"/>
    <property type="evidence" value="ECO:0007669"/>
    <property type="project" value="InterPro"/>
</dbReference>
<keyword evidence="2" id="KW-0964">Secreted</keyword>
<dbReference type="InterPro" id="IPR003961">
    <property type="entry name" value="FN3_dom"/>
</dbReference>
<name>E6PI08_9ZZZZ</name>
<feature type="domain" description="Fibronectin type-III" evidence="4">
    <location>
        <begin position="365"/>
        <end position="450"/>
    </location>
</feature>
<accession>E6PI08</accession>
<sequence length="450" mass="49031">MQVCDMLARSIALAAAVAVTATAAAPASSPRPDPRILAMVRAVSASHLRAIDERLVGFRTRNDFSEIHSTKTQGVFAARDWLVAQLKKIAATSGGRMTVRLDTYVQPKLSFTPRAVTESSVIATLRGSEPGRVYVMSSHYDDCNGDCTDGLGVAPGADDNASGTSAVLEAARVMAATHFRGTIIFACFDGEELGLWGSAHFAREMAARHVPILADLNNDIVGNSKTHDGRSVFHTLRIFSEALPAGAKPRLVNLLGTENDSPSRELARFIVSTDRLYLPTLHIQEIFRADRFLRGGDQESFQAEGYPAIRFTEASEVFEHQHQNVRVEHGVQYGDLPQYIDPNYLAQSTRANVAALATLALGPAAPTHVHIVLAHLGYTTTLRWRRAADATAYEVLWRKTDAATWQHLRPVGDVTTVTLPISYDDYVFAVRSVDANGLRSVGVFPSPVRK</sequence>
<evidence type="ECO:0000259" key="4">
    <source>
        <dbReference type="PROSITE" id="PS50853"/>
    </source>
</evidence>
<evidence type="ECO:0000256" key="2">
    <source>
        <dbReference type="ARBA" id="ARBA00022525"/>
    </source>
</evidence>
<dbReference type="InterPro" id="IPR036116">
    <property type="entry name" value="FN3_sf"/>
</dbReference>
<keyword evidence="3" id="KW-0378">Hydrolase</keyword>
<dbReference type="GO" id="GO:0006508">
    <property type="term" value="P:proteolysis"/>
    <property type="evidence" value="ECO:0007669"/>
    <property type="project" value="InterPro"/>
</dbReference>
<dbReference type="InterPro" id="IPR007484">
    <property type="entry name" value="Peptidase_M28"/>
</dbReference>
<dbReference type="GO" id="GO:0005576">
    <property type="term" value="C:extracellular region"/>
    <property type="evidence" value="ECO:0007669"/>
    <property type="project" value="UniProtKB-SubCell"/>
</dbReference>
<keyword evidence="3" id="KW-0645">Protease</keyword>
<dbReference type="EMBL" id="CABL01000019">
    <property type="protein sequence ID" value="CBH76098.1"/>
    <property type="molecule type" value="Genomic_DNA"/>
</dbReference>
<reference evidence="5" key="1">
    <citation type="submission" date="2009-10" db="EMBL/GenBank/DDBJ databases">
        <title>Diversity of trophic interactions inside an arsenic-rich microbial ecosystem.</title>
        <authorList>
            <person name="Bertin P.N."/>
            <person name="Heinrich-Salmeron A."/>
            <person name="Pelletier E."/>
            <person name="Goulhen-Chollet F."/>
            <person name="Arsene-Ploetze F."/>
            <person name="Gallien S."/>
            <person name="Calteau A."/>
            <person name="Vallenet D."/>
            <person name="Casiot C."/>
            <person name="Chane-Woon-Ming B."/>
            <person name="Giloteaux L."/>
            <person name="Barakat M."/>
            <person name="Bonnefoy V."/>
            <person name="Bruneel O."/>
            <person name="Chandler M."/>
            <person name="Cleiss J."/>
            <person name="Duran R."/>
            <person name="Elbaz-Poulichet F."/>
            <person name="Fonknechten N."/>
            <person name="Lauga B."/>
            <person name="Mornico D."/>
            <person name="Ortet P."/>
            <person name="Schaeffer C."/>
            <person name="Siguier P."/>
            <person name="Alexander Thil Smith A."/>
            <person name="Van Dorsselaer A."/>
            <person name="Weissenbach J."/>
            <person name="Medigue C."/>
            <person name="Le Paslier D."/>
        </authorList>
    </citation>
    <scope>NUCLEOTIDE SEQUENCE</scope>
</reference>
<evidence type="ECO:0000313" key="5">
    <source>
        <dbReference type="EMBL" id="CBH76098.1"/>
    </source>
</evidence>
<protein>
    <submittedName>
        <fullName evidence="5">Putative Peptidase M28</fullName>
    </submittedName>
</protein>
<dbReference type="InterPro" id="IPR045175">
    <property type="entry name" value="M28_fam"/>
</dbReference>
<dbReference type="InterPro" id="IPR013783">
    <property type="entry name" value="Ig-like_fold"/>
</dbReference>
<comment type="subcellular location">
    <subcellularLocation>
        <location evidence="1">Secreted</location>
    </subcellularLocation>
</comment>
<dbReference type="PROSITE" id="PS50853">
    <property type="entry name" value="FN3"/>
    <property type="match status" value="1"/>
</dbReference>
<proteinExistence type="predicted"/>
<dbReference type="SUPFAM" id="SSF49265">
    <property type="entry name" value="Fibronectin type III"/>
    <property type="match status" value="1"/>
</dbReference>
<dbReference type="SUPFAM" id="SSF53187">
    <property type="entry name" value="Zn-dependent exopeptidases"/>
    <property type="match status" value="1"/>
</dbReference>
<organism evidence="5">
    <name type="scientific">mine drainage metagenome</name>
    <dbReference type="NCBI Taxonomy" id="410659"/>
    <lineage>
        <taxon>unclassified sequences</taxon>
        <taxon>metagenomes</taxon>
        <taxon>ecological metagenomes</taxon>
    </lineage>
</organism>
<dbReference type="AlphaFoldDB" id="E6PI08"/>
<dbReference type="Pfam" id="PF04389">
    <property type="entry name" value="Peptidase_M28"/>
    <property type="match status" value="1"/>
</dbReference>
<dbReference type="PANTHER" id="PTHR12147:SF26">
    <property type="entry name" value="PEPTIDASE M28 DOMAIN-CONTAINING PROTEIN"/>
    <property type="match status" value="1"/>
</dbReference>
<dbReference type="CDD" id="cd00063">
    <property type="entry name" value="FN3"/>
    <property type="match status" value="1"/>
</dbReference>
<evidence type="ECO:0000256" key="1">
    <source>
        <dbReference type="ARBA" id="ARBA00004613"/>
    </source>
</evidence>
<dbReference type="PANTHER" id="PTHR12147">
    <property type="entry name" value="METALLOPEPTIDASE M28 FAMILY MEMBER"/>
    <property type="match status" value="1"/>
</dbReference>